<dbReference type="Proteomes" id="UP000799757">
    <property type="component" value="Unassembled WGS sequence"/>
</dbReference>
<proteinExistence type="predicted"/>
<evidence type="ECO:0000256" key="1">
    <source>
        <dbReference type="SAM" id="MobiDB-lite"/>
    </source>
</evidence>
<reference evidence="3" key="1">
    <citation type="journal article" date="2020" name="Stud. Mycol.">
        <title>101 Dothideomycetes genomes: a test case for predicting lifestyles and emergence of pathogens.</title>
        <authorList>
            <person name="Haridas S."/>
            <person name="Albert R."/>
            <person name="Binder M."/>
            <person name="Bloem J."/>
            <person name="Labutti K."/>
            <person name="Salamov A."/>
            <person name="Andreopoulos B."/>
            <person name="Baker S."/>
            <person name="Barry K."/>
            <person name="Bills G."/>
            <person name="Bluhm B."/>
            <person name="Cannon C."/>
            <person name="Castanera R."/>
            <person name="Culley D."/>
            <person name="Daum C."/>
            <person name="Ezra D."/>
            <person name="Gonzalez J."/>
            <person name="Henrissat B."/>
            <person name="Kuo A."/>
            <person name="Liang C."/>
            <person name="Lipzen A."/>
            <person name="Lutzoni F."/>
            <person name="Magnuson J."/>
            <person name="Mondo S."/>
            <person name="Nolan M."/>
            <person name="Ohm R."/>
            <person name="Pangilinan J."/>
            <person name="Park H.-J."/>
            <person name="Ramirez L."/>
            <person name="Alfaro M."/>
            <person name="Sun H."/>
            <person name="Tritt A."/>
            <person name="Yoshinaga Y."/>
            <person name="Zwiers L.-H."/>
            <person name="Turgeon B."/>
            <person name="Goodwin S."/>
            <person name="Spatafora J."/>
            <person name="Crous P."/>
            <person name="Grigoriev I."/>
        </authorList>
    </citation>
    <scope>NUCLEOTIDE SEQUENCE</scope>
    <source>
        <strain evidence="3">CBS 109.77</strain>
    </source>
</reference>
<feature type="region of interest" description="Disordered" evidence="1">
    <location>
        <begin position="146"/>
        <end position="173"/>
    </location>
</feature>
<dbReference type="EMBL" id="MU002276">
    <property type="protein sequence ID" value="KAF2787816.1"/>
    <property type="molecule type" value="Genomic_DNA"/>
</dbReference>
<dbReference type="Pfam" id="PF25545">
    <property type="entry name" value="DUF7924"/>
    <property type="match status" value="1"/>
</dbReference>
<dbReference type="InterPro" id="IPR057684">
    <property type="entry name" value="DUF7924"/>
</dbReference>
<gene>
    <name evidence="3" type="ORF">K505DRAFT_353601</name>
</gene>
<sequence>MVELQADFTEFLFPAIGAYHEPDSGDLCQPIHVSIEGVWKTDGTSIVPWHVFWYATRLDRVALQVAASRTPRDSCDSGPGDVVRVPGTMSDMKTQTRSRSSSPTKKDTQYRDNVLRPAGILIDVIHNLPPEIEALLPCGLRDILDPPSAAHPHAGTDTATPEESNEESDTGAKELADKVSQVAPVYRDKCRELARKLGSEPEYRAHLFFDVIQKLARFPPWRCALSRGHLWCPSSTWPRLPPNPITTKASQDASFESNPRHFAVPPVSDWPSESSTACELKAPLATPKPDITVGIAREAFSMTHAGLLNYWQAHEAVISDPHDTPSDMRFPFLIIEAKGPAADGHLIGTQNQAAGGGTCAIKMLDSLAALDPGTGAPRIVFSVTTEAAIKELWIHYRLLGGDSIYMTCLGTWRTTIDRHAKDFATAMAVIFRWGVHVYLLQIKQALDRVLKQSLDETCPRLK</sequence>
<dbReference type="AlphaFoldDB" id="A0A6A6WUI5"/>
<keyword evidence="4" id="KW-1185">Reference proteome</keyword>
<name>A0A6A6WUI5_9PLEO</name>
<evidence type="ECO:0000313" key="4">
    <source>
        <dbReference type="Proteomes" id="UP000799757"/>
    </source>
</evidence>
<feature type="region of interest" description="Disordered" evidence="1">
    <location>
        <begin position="69"/>
        <end position="110"/>
    </location>
</feature>
<feature type="compositionally biased region" description="Polar residues" evidence="1">
    <location>
        <begin position="91"/>
        <end position="103"/>
    </location>
</feature>
<accession>A0A6A6WUI5</accession>
<organism evidence="3 4">
    <name type="scientific">Melanomma pulvis-pyrius CBS 109.77</name>
    <dbReference type="NCBI Taxonomy" id="1314802"/>
    <lineage>
        <taxon>Eukaryota</taxon>
        <taxon>Fungi</taxon>
        <taxon>Dikarya</taxon>
        <taxon>Ascomycota</taxon>
        <taxon>Pezizomycotina</taxon>
        <taxon>Dothideomycetes</taxon>
        <taxon>Pleosporomycetidae</taxon>
        <taxon>Pleosporales</taxon>
        <taxon>Melanommataceae</taxon>
        <taxon>Melanomma</taxon>
    </lineage>
</organism>
<protein>
    <recommendedName>
        <fullName evidence="2">DUF7924 domain-containing protein</fullName>
    </recommendedName>
</protein>
<evidence type="ECO:0000313" key="3">
    <source>
        <dbReference type="EMBL" id="KAF2787816.1"/>
    </source>
</evidence>
<dbReference type="OrthoDB" id="5372703at2759"/>
<evidence type="ECO:0000259" key="2">
    <source>
        <dbReference type="Pfam" id="PF25545"/>
    </source>
</evidence>
<feature type="domain" description="DUF7924" evidence="2">
    <location>
        <begin position="281"/>
        <end position="446"/>
    </location>
</feature>